<dbReference type="RefSeq" id="WP_020867495.1">
    <property type="nucleotide sequence ID" value="NZ_CP085193.1"/>
</dbReference>
<name>A0A0A0N532_STRRN</name>
<protein>
    <submittedName>
        <fullName evidence="3">Uncharacterized protein</fullName>
    </submittedName>
</protein>
<dbReference type="eggNOG" id="ENOG5032GMJ">
    <property type="taxonomic scope" value="Bacteria"/>
</dbReference>
<feature type="transmembrane region" description="Helical" evidence="2">
    <location>
        <begin position="12"/>
        <end position="33"/>
    </location>
</feature>
<dbReference type="AlphaFoldDB" id="A0A0A0N532"/>
<dbReference type="HOGENOM" id="CLU_1037965_0_0_11"/>
<feature type="region of interest" description="Disordered" evidence="1">
    <location>
        <begin position="238"/>
        <end position="268"/>
    </location>
</feature>
<proteinExistence type="predicted"/>
<keyword evidence="2" id="KW-0472">Membrane</keyword>
<dbReference type="KEGG" id="src:M271_12455"/>
<evidence type="ECO:0000256" key="2">
    <source>
        <dbReference type="SAM" id="Phobius"/>
    </source>
</evidence>
<evidence type="ECO:0000256" key="1">
    <source>
        <dbReference type="SAM" id="MobiDB-lite"/>
    </source>
</evidence>
<keyword evidence="2" id="KW-1133">Transmembrane helix</keyword>
<accession>A0A0A0N532</accession>
<dbReference type="Proteomes" id="UP000281594">
    <property type="component" value="Unassembled WGS sequence"/>
</dbReference>
<keyword evidence="2" id="KW-0812">Transmembrane</keyword>
<reference evidence="3 4" key="1">
    <citation type="journal article" date="2018" name="J. Biol. Chem.">
        <title>Discovery of the actinoplanic acid pathway in Streptomyces rapamycinicus reveals a genetically conserved synergism with rapamycin.</title>
        <authorList>
            <person name="Mrak P."/>
            <person name="Krastel P."/>
            <person name="Pivk Lukancic P."/>
            <person name="Tao J."/>
            <person name="Pistorius D."/>
            <person name="Moore C.M."/>
        </authorList>
    </citation>
    <scope>NUCLEOTIDE SEQUENCE [LARGE SCALE GENOMIC DNA]</scope>
    <source>
        <strain evidence="3 4">NRRL 5491</strain>
    </source>
</reference>
<organism evidence="3 4">
    <name type="scientific">Streptomyces rapamycinicus (strain ATCC 29253 / DSM 41530 / NRRL 5491 / AYB-994)</name>
    <name type="common">Streptomyces hygroscopicus (strain ATCC 29253)</name>
    <dbReference type="NCBI Taxonomy" id="1343740"/>
    <lineage>
        <taxon>Bacteria</taxon>
        <taxon>Bacillati</taxon>
        <taxon>Actinomycetota</taxon>
        <taxon>Actinomycetes</taxon>
        <taxon>Kitasatosporales</taxon>
        <taxon>Streptomycetaceae</taxon>
        <taxon>Streptomyces</taxon>
        <taxon>Streptomyces violaceusniger group</taxon>
    </lineage>
</organism>
<dbReference type="EMBL" id="QYCY01000002">
    <property type="protein sequence ID" value="RLV73774.1"/>
    <property type="molecule type" value="Genomic_DNA"/>
</dbReference>
<feature type="compositionally biased region" description="Basic and acidic residues" evidence="1">
    <location>
        <begin position="255"/>
        <end position="268"/>
    </location>
</feature>
<evidence type="ECO:0000313" key="3">
    <source>
        <dbReference type="EMBL" id="RLV73774.1"/>
    </source>
</evidence>
<gene>
    <name evidence="3" type="ORF">D3C57_131150</name>
</gene>
<evidence type="ECO:0000313" key="4">
    <source>
        <dbReference type="Proteomes" id="UP000281594"/>
    </source>
</evidence>
<comment type="caution">
    <text evidence="3">The sequence shown here is derived from an EMBL/GenBank/DDBJ whole genome shotgun (WGS) entry which is preliminary data.</text>
</comment>
<sequence length="268" mass="28946">MRRDPGRGRTAPWAKALGAVCVLALVGIVSVYIGQERTAHHNKQAAIKASSDLAHAFGRAIRQSGNTPFPSSAHVHFTLWQVSRTANLDSYTVHDTVAEVVAAFTSHYDDGSPIAGGRGQVTRCYSYTITPMRALGASVTTRLLKACPRQGLDLRERELDTVYRKAFKAREQLASDAGGGELTSSEIAHAVGPHALVERHRQSVSITQRFTNTPLGDSPHVAACLRFDVTLAPGRPGVLSSHDVSEAACPPPRSRQGDGLHLDRDRDR</sequence>